<protein>
    <submittedName>
        <fullName evidence="1">WXG100 family type VII secretion target</fullName>
    </submittedName>
</protein>
<reference evidence="1" key="1">
    <citation type="submission" date="2022-08" db="EMBL/GenBank/DDBJ databases">
        <authorList>
            <person name="Somphong A."/>
            <person name="Phongsopitanun W."/>
        </authorList>
    </citation>
    <scope>NUCLEOTIDE SEQUENCE</scope>
    <source>
        <strain evidence="1">LP05-1</strain>
    </source>
</reference>
<keyword evidence="2" id="KW-1185">Reference proteome</keyword>
<dbReference type="InterPro" id="IPR010310">
    <property type="entry name" value="T7SS_ESAT-6-like"/>
</dbReference>
<comment type="caution">
    <text evidence="1">The sequence shown here is derived from an EMBL/GenBank/DDBJ whole genome shotgun (WGS) entry which is preliminary data.</text>
</comment>
<gene>
    <name evidence="1" type="ORF">NX801_09105</name>
</gene>
<dbReference type="InterPro" id="IPR036689">
    <property type="entry name" value="ESAT-6-like_sf"/>
</dbReference>
<evidence type="ECO:0000313" key="2">
    <source>
        <dbReference type="Proteomes" id="UP001431313"/>
    </source>
</evidence>
<accession>A0ABT2CGI7</accession>
<dbReference type="Pfam" id="PF06013">
    <property type="entry name" value="WXG100"/>
    <property type="match status" value="1"/>
</dbReference>
<dbReference type="SUPFAM" id="SSF140453">
    <property type="entry name" value="EsxAB dimer-like"/>
    <property type="match status" value="1"/>
</dbReference>
<organism evidence="1 2">
    <name type="scientific">Streptomyces pyxinae</name>
    <dbReference type="NCBI Taxonomy" id="2970734"/>
    <lineage>
        <taxon>Bacteria</taxon>
        <taxon>Bacillati</taxon>
        <taxon>Actinomycetota</taxon>
        <taxon>Actinomycetes</taxon>
        <taxon>Kitasatosporales</taxon>
        <taxon>Streptomycetaceae</taxon>
        <taxon>Streptomyces</taxon>
    </lineage>
</organism>
<name>A0ABT2CGI7_9ACTN</name>
<sequence>MPEEEDRITVDFATLRRLSGDLEKILRTLDEKLETLYERTAQAVLSWDGEAREAFIDELDTWGRSADDLKATQAWLHEVVVKGHLNYAAANKAVLEGWGGGA</sequence>
<dbReference type="RefSeq" id="WP_258786751.1">
    <property type="nucleotide sequence ID" value="NZ_JANUGQ010000006.1"/>
</dbReference>
<proteinExistence type="predicted"/>
<evidence type="ECO:0000313" key="1">
    <source>
        <dbReference type="EMBL" id="MCS0635821.1"/>
    </source>
</evidence>
<dbReference type="Proteomes" id="UP001431313">
    <property type="component" value="Unassembled WGS sequence"/>
</dbReference>
<dbReference type="Gene3D" id="1.10.287.1060">
    <property type="entry name" value="ESAT-6-like"/>
    <property type="match status" value="1"/>
</dbReference>
<dbReference type="EMBL" id="JANUGQ010000006">
    <property type="protein sequence ID" value="MCS0635821.1"/>
    <property type="molecule type" value="Genomic_DNA"/>
</dbReference>